<dbReference type="GO" id="GO:0005525">
    <property type="term" value="F:GTP binding"/>
    <property type="evidence" value="ECO:0007669"/>
    <property type="project" value="InterPro"/>
</dbReference>
<evidence type="ECO:0000256" key="1">
    <source>
        <dbReference type="ARBA" id="ARBA00022741"/>
    </source>
</evidence>
<keyword evidence="6" id="KW-1185">Reference proteome</keyword>
<dbReference type="GO" id="GO:0003924">
    <property type="term" value="F:GTPase activity"/>
    <property type="evidence" value="ECO:0007669"/>
    <property type="project" value="InterPro"/>
</dbReference>
<dbReference type="PANTHER" id="PTHR11566">
    <property type="entry name" value="DYNAMIN"/>
    <property type="match status" value="1"/>
</dbReference>
<protein>
    <submittedName>
        <fullName evidence="5">Dynamin GTPase</fullName>
    </submittedName>
</protein>
<proteinExistence type="predicted"/>
<keyword evidence="1" id="KW-0547">Nucleotide-binding</keyword>
<dbReference type="Pfam" id="PF00350">
    <property type="entry name" value="Dynamin_N"/>
    <property type="match status" value="1"/>
</dbReference>
<keyword evidence="2" id="KW-0342">GTP-binding</keyword>
<dbReference type="AlphaFoldDB" id="A0A4D6KJT2"/>
<dbReference type="Gene3D" id="1.20.120.1240">
    <property type="entry name" value="Dynamin, middle domain"/>
    <property type="match status" value="1"/>
</dbReference>
<sequence length="725" mass="82108">MFYLLRLISQLVSPLGCHSVDKTGERTLAVVTKVDLFPEGLREKVTADDVNIGLGYVCVRNRVGDESYEEAREIEAKLFRTHALLSNIDKSIVGIPVLAEKLVQLQAVSISKILPEIVKKINDKLDSQLANLEKFPRKLNSLVDVMSAFVHVIGLTKESLSKILLRGEFDEYPDDEQMHCTARLVEMLDQYSNDLRNGSESDAGEKFLMEEIKMLEETKRIGLPNFIPRTVFLTRLHDKVQYISSIPIKFINQVWDYLEEVAVMVLNRHSEHYHQLQTCIRLAGQKLIAKMRENSMKYMKEVVEMEKLTDYTYNPEYTNEYNKLIGSQNSLVDRVQARSSKVAINGFGVVEVSHLTQHTTLVPQAFDLKVRLTAYWNIVLQRLIDNTALHLQFSIFNLLNKDLGYEVLKDMASPSGGGIERLFEETPSVAVRRDHLIRSIKILKEKSTKIVRWRVNSAEDLHSCSTYSCSDSLPYPHLEMAEGALASVFEHATPRTTVKNVAPMVSSYKERIRPILDALENLRRLNITKEGIQLPTIVVVGDQSTGKSSVLESLAGINLPRGQEVVEMEKLTDYTCNPEYTNEYNKLIGSQNSLVDRVKAHSSQTVINGFGDVQVSHLTQYTTLVPQAFDLKARLTAYWKIVLQRLIDNTALHLQFSIFNLLKKDLGCDVLKDMVSPSGDGIERLFEETPSVAVQRDDLNRSIKTLKESKEVVASIIDKISTYAN</sequence>
<dbReference type="Proteomes" id="UP000501690">
    <property type="component" value="Linkage Group LG1"/>
</dbReference>
<dbReference type="GO" id="GO:0005874">
    <property type="term" value="C:microtubule"/>
    <property type="evidence" value="ECO:0007669"/>
    <property type="project" value="TreeGrafter"/>
</dbReference>
<dbReference type="GO" id="GO:0016020">
    <property type="term" value="C:membrane"/>
    <property type="evidence" value="ECO:0007669"/>
    <property type="project" value="TreeGrafter"/>
</dbReference>
<evidence type="ECO:0000259" key="4">
    <source>
        <dbReference type="PROSITE" id="PS51388"/>
    </source>
</evidence>
<dbReference type="SMART" id="SM00302">
    <property type="entry name" value="GED"/>
    <property type="match status" value="2"/>
</dbReference>
<dbReference type="PANTHER" id="PTHR11566:SF173">
    <property type="entry name" value="DYNAMIN-RELATED PROTEIN 4C"/>
    <property type="match status" value="1"/>
</dbReference>
<dbReference type="InterPro" id="IPR020850">
    <property type="entry name" value="GED_dom"/>
</dbReference>
<dbReference type="GO" id="GO:0005737">
    <property type="term" value="C:cytoplasm"/>
    <property type="evidence" value="ECO:0007669"/>
    <property type="project" value="TreeGrafter"/>
</dbReference>
<dbReference type="GO" id="GO:0008017">
    <property type="term" value="F:microtubule binding"/>
    <property type="evidence" value="ECO:0007669"/>
    <property type="project" value="TreeGrafter"/>
</dbReference>
<accession>A0A4D6KJT2</accession>
<dbReference type="SMART" id="SM00053">
    <property type="entry name" value="DYNc"/>
    <property type="match status" value="1"/>
</dbReference>
<dbReference type="EMBL" id="CP039345">
    <property type="protein sequence ID" value="QCD76915.1"/>
    <property type="molecule type" value="Genomic_DNA"/>
</dbReference>
<gene>
    <name evidence="5" type="ORF">DEO72_LG1g536</name>
</gene>
<dbReference type="PRINTS" id="PR00195">
    <property type="entry name" value="DYNAMIN"/>
</dbReference>
<dbReference type="InterPro" id="IPR001401">
    <property type="entry name" value="Dynamin_GTPase"/>
</dbReference>
<feature type="domain" description="GED" evidence="4">
    <location>
        <begin position="628"/>
        <end position="721"/>
    </location>
</feature>
<dbReference type="InterPro" id="IPR022812">
    <property type="entry name" value="Dynamin"/>
</dbReference>
<name>A0A4D6KJT2_VIGUN</name>
<dbReference type="Pfam" id="PF01031">
    <property type="entry name" value="Dynamin_M"/>
    <property type="match status" value="1"/>
</dbReference>
<evidence type="ECO:0000313" key="6">
    <source>
        <dbReference type="Proteomes" id="UP000501690"/>
    </source>
</evidence>
<organism evidence="5 6">
    <name type="scientific">Vigna unguiculata</name>
    <name type="common">Cowpea</name>
    <dbReference type="NCBI Taxonomy" id="3917"/>
    <lineage>
        <taxon>Eukaryota</taxon>
        <taxon>Viridiplantae</taxon>
        <taxon>Streptophyta</taxon>
        <taxon>Embryophyta</taxon>
        <taxon>Tracheophyta</taxon>
        <taxon>Spermatophyta</taxon>
        <taxon>Magnoliopsida</taxon>
        <taxon>eudicotyledons</taxon>
        <taxon>Gunneridae</taxon>
        <taxon>Pentapetalae</taxon>
        <taxon>rosids</taxon>
        <taxon>fabids</taxon>
        <taxon>Fabales</taxon>
        <taxon>Fabaceae</taxon>
        <taxon>Papilionoideae</taxon>
        <taxon>50 kb inversion clade</taxon>
        <taxon>NPAAA clade</taxon>
        <taxon>indigoferoid/millettioid clade</taxon>
        <taxon>Phaseoleae</taxon>
        <taxon>Vigna</taxon>
    </lineage>
</organism>
<dbReference type="InterPro" id="IPR003130">
    <property type="entry name" value="GED"/>
</dbReference>
<dbReference type="SUPFAM" id="SSF52540">
    <property type="entry name" value="P-loop containing nucleoside triphosphate hydrolases"/>
    <property type="match status" value="2"/>
</dbReference>
<evidence type="ECO:0000256" key="3">
    <source>
        <dbReference type="ARBA" id="ARBA00023175"/>
    </source>
</evidence>
<dbReference type="InterPro" id="IPR000375">
    <property type="entry name" value="Dynamin_stalk"/>
</dbReference>
<dbReference type="InterPro" id="IPR027417">
    <property type="entry name" value="P-loop_NTPase"/>
</dbReference>
<dbReference type="Gene3D" id="3.40.50.300">
    <property type="entry name" value="P-loop containing nucleotide triphosphate hydrolases"/>
    <property type="match status" value="2"/>
</dbReference>
<feature type="domain" description="GED" evidence="4">
    <location>
        <begin position="365"/>
        <end position="458"/>
    </location>
</feature>
<dbReference type="Pfam" id="PF02212">
    <property type="entry name" value="GED"/>
    <property type="match status" value="2"/>
</dbReference>
<dbReference type="PROSITE" id="PS51388">
    <property type="entry name" value="GED"/>
    <property type="match status" value="2"/>
</dbReference>
<dbReference type="InterPro" id="IPR045063">
    <property type="entry name" value="Dynamin_N"/>
</dbReference>
<reference evidence="5 6" key="1">
    <citation type="submission" date="2019-04" db="EMBL/GenBank/DDBJ databases">
        <title>An improved genome assembly and genetic linkage map for asparagus bean, Vigna unguiculata ssp. sesquipedialis.</title>
        <authorList>
            <person name="Xia Q."/>
            <person name="Zhang R."/>
            <person name="Dong Y."/>
        </authorList>
    </citation>
    <scope>NUCLEOTIDE SEQUENCE [LARGE SCALE GENOMIC DNA]</scope>
    <source>
        <tissue evidence="5">Leaf</tissue>
    </source>
</reference>
<keyword evidence="3" id="KW-0505">Motor protein</keyword>
<evidence type="ECO:0000256" key="2">
    <source>
        <dbReference type="ARBA" id="ARBA00023134"/>
    </source>
</evidence>
<evidence type="ECO:0000313" key="5">
    <source>
        <dbReference type="EMBL" id="QCD76915.1"/>
    </source>
</evidence>